<dbReference type="Proteomes" id="UP000784294">
    <property type="component" value="Unassembled WGS sequence"/>
</dbReference>
<name>A0A448XAJ4_9PLAT</name>
<accession>A0A448XAJ4</accession>
<keyword evidence="2" id="KW-1185">Reference proteome</keyword>
<organism evidence="1 2">
    <name type="scientific">Protopolystoma xenopodis</name>
    <dbReference type="NCBI Taxonomy" id="117903"/>
    <lineage>
        <taxon>Eukaryota</taxon>
        <taxon>Metazoa</taxon>
        <taxon>Spiralia</taxon>
        <taxon>Lophotrochozoa</taxon>
        <taxon>Platyhelminthes</taxon>
        <taxon>Monogenea</taxon>
        <taxon>Polyopisthocotylea</taxon>
        <taxon>Polystomatidea</taxon>
        <taxon>Polystomatidae</taxon>
        <taxon>Protopolystoma</taxon>
    </lineage>
</organism>
<evidence type="ECO:0000313" key="2">
    <source>
        <dbReference type="Proteomes" id="UP000784294"/>
    </source>
</evidence>
<comment type="caution">
    <text evidence="1">The sequence shown here is derived from an EMBL/GenBank/DDBJ whole genome shotgun (WGS) entry which is preliminary data.</text>
</comment>
<evidence type="ECO:0000313" key="1">
    <source>
        <dbReference type="EMBL" id="VEL32146.1"/>
    </source>
</evidence>
<protein>
    <submittedName>
        <fullName evidence="1">Uncharacterized protein</fullName>
    </submittedName>
</protein>
<dbReference type="AlphaFoldDB" id="A0A448XAJ4"/>
<proteinExistence type="predicted"/>
<gene>
    <name evidence="1" type="ORF">PXEA_LOCUS25586</name>
</gene>
<feature type="non-terminal residue" evidence="1">
    <location>
        <position position="109"/>
    </location>
</feature>
<reference evidence="1" key="1">
    <citation type="submission" date="2018-11" db="EMBL/GenBank/DDBJ databases">
        <authorList>
            <consortium name="Pathogen Informatics"/>
        </authorList>
    </citation>
    <scope>NUCLEOTIDE SEQUENCE</scope>
</reference>
<dbReference type="EMBL" id="CAAALY010130812">
    <property type="protein sequence ID" value="VEL32146.1"/>
    <property type="molecule type" value="Genomic_DNA"/>
</dbReference>
<sequence>MINLISLHVNHTREALESVHADFLERRYRWSAIEQLLGRPRLIPTPGLAILRAYLQPYYLHNFTAAAANSTPLSSPQTAGNESTDSGVCVGSNVIGAPTSKLCLTSVAG</sequence>